<evidence type="ECO:0000313" key="1">
    <source>
        <dbReference type="EMBL" id="KAA6386959.1"/>
    </source>
</evidence>
<protein>
    <recommendedName>
        <fullName evidence="3">Protein kinase domain-containing protein</fullName>
    </recommendedName>
</protein>
<organism evidence="1 2">
    <name type="scientific">Streblomastix strix</name>
    <dbReference type="NCBI Taxonomy" id="222440"/>
    <lineage>
        <taxon>Eukaryota</taxon>
        <taxon>Metamonada</taxon>
        <taxon>Preaxostyla</taxon>
        <taxon>Oxymonadida</taxon>
        <taxon>Streblomastigidae</taxon>
        <taxon>Streblomastix</taxon>
    </lineage>
</organism>
<sequence length="102" mass="12029">MFAFFSHIIELSRGIFERVPVVKYMKRPDVELMKCLPYFDAKNKKAADGEIAMLEMLQSDLTHSNWTQKIFIDKDRTTKIDDFGLAVKMMNRQYFKGQIKET</sequence>
<evidence type="ECO:0000313" key="2">
    <source>
        <dbReference type="Proteomes" id="UP000324800"/>
    </source>
</evidence>
<gene>
    <name evidence="1" type="ORF">EZS28_017512</name>
</gene>
<evidence type="ECO:0008006" key="3">
    <source>
        <dbReference type="Google" id="ProtNLM"/>
    </source>
</evidence>
<name>A0A5J4VXE9_9EUKA</name>
<reference evidence="1 2" key="1">
    <citation type="submission" date="2019-03" db="EMBL/GenBank/DDBJ databases">
        <title>Single cell metagenomics reveals metabolic interactions within the superorganism composed of flagellate Streblomastix strix and complex community of Bacteroidetes bacteria on its surface.</title>
        <authorList>
            <person name="Treitli S.C."/>
            <person name="Kolisko M."/>
            <person name="Husnik F."/>
            <person name="Keeling P."/>
            <person name="Hampl V."/>
        </authorList>
    </citation>
    <scope>NUCLEOTIDE SEQUENCE [LARGE SCALE GENOMIC DNA]</scope>
    <source>
        <strain evidence="1">ST1C</strain>
    </source>
</reference>
<dbReference type="Proteomes" id="UP000324800">
    <property type="component" value="Unassembled WGS sequence"/>
</dbReference>
<dbReference type="OrthoDB" id="10252171at2759"/>
<comment type="caution">
    <text evidence="1">The sequence shown here is derived from an EMBL/GenBank/DDBJ whole genome shotgun (WGS) entry which is preliminary data.</text>
</comment>
<accession>A0A5J4VXE9</accession>
<dbReference type="EMBL" id="SNRW01004576">
    <property type="protein sequence ID" value="KAA6386959.1"/>
    <property type="molecule type" value="Genomic_DNA"/>
</dbReference>
<dbReference type="AlphaFoldDB" id="A0A5J4VXE9"/>
<proteinExistence type="predicted"/>